<sequence>MVMDKEKTFYVNNNYITKDRWNNYWYQIKGVRMFGEALNVLEIGPGGKIVSGLLSKLGFSMKTLDINKNIEPDYVASADNLPMADKSFDVVLAAEILEHLPFDKFGKALSEIKRVSKIGAVVSLPHSGYAFSFSFKIPLMKGKAMSFKIPHFWKTKTSTEYHRWEIGLKNYPTKRIVQEIKKTGFKIIKKNIARDDPAHMFFILRNDIIEKLK</sequence>
<dbReference type="InterPro" id="IPR013216">
    <property type="entry name" value="Methyltransf_11"/>
</dbReference>
<organism evidence="2 3">
    <name type="scientific">Candidatus Magasanikbacteria bacterium GW2011_GWA2_41_55</name>
    <dbReference type="NCBI Taxonomy" id="1619038"/>
    <lineage>
        <taxon>Bacteria</taxon>
        <taxon>Candidatus Magasanikiibacteriota</taxon>
    </lineage>
</organism>
<reference evidence="2 3" key="1">
    <citation type="journal article" date="2015" name="Nature">
        <title>rRNA introns, odd ribosomes, and small enigmatic genomes across a large radiation of phyla.</title>
        <authorList>
            <person name="Brown C.T."/>
            <person name="Hug L.A."/>
            <person name="Thomas B.C."/>
            <person name="Sharon I."/>
            <person name="Castelle C.J."/>
            <person name="Singh A."/>
            <person name="Wilkins M.J."/>
            <person name="Williams K.H."/>
            <person name="Banfield J.F."/>
        </authorList>
    </citation>
    <scope>NUCLEOTIDE SEQUENCE [LARGE SCALE GENOMIC DNA]</scope>
</reference>
<dbReference type="InterPro" id="IPR029063">
    <property type="entry name" value="SAM-dependent_MTases_sf"/>
</dbReference>
<keyword evidence="2" id="KW-0808">Transferase</keyword>
<dbReference type="SUPFAM" id="SSF53335">
    <property type="entry name" value="S-adenosyl-L-methionine-dependent methyltransferases"/>
    <property type="match status" value="1"/>
</dbReference>
<accession>A0A0G0WKS3</accession>
<proteinExistence type="predicted"/>
<dbReference type="EMBL" id="LCBP01000005">
    <property type="protein sequence ID" value="KKS13430.1"/>
    <property type="molecule type" value="Genomic_DNA"/>
</dbReference>
<dbReference type="Proteomes" id="UP000034299">
    <property type="component" value="Unassembled WGS sequence"/>
</dbReference>
<evidence type="ECO:0000313" key="2">
    <source>
        <dbReference type="EMBL" id="KKS13430.1"/>
    </source>
</evidence>
<keyword evidence="2" id="KW-0489">Methyltransferase</keyword>
<comment type="caution">
    <text evidence="2">The sequence shown here is derived from an EMBL/GenBank/DDBJ whole genome shotgun (WGS) entry which is preliminary data.</text>
</comment>
<dbReference type="AlphaFoldDB" id="A0A0G0WKS3"/>
<gene>
    <name evidence="2" type="ORF">UU69_C0005G0002</name>
</gene>
<protein>
    <submittedName>
        <fullName evidence="2">Methyltransferase type 11</fullName>
    </submittedName>
</protein>
<dbReference type="GO" id="GO:0032259">
    <property type="term" value="P:methylation"/>
    <property type="evidence" value="ECO:0007669"/>
    <property type="project" value="UniProtKB-KW"/>
</dbReference>
<dbReference type="GO" id="GO:0008757">
    <property type="term" value="F:S-adenosylmethionine-dependent methyltransferase activity"/>
    <property type="evidence" value="ECO:0007669"/>
    <property type="project" value="InterPro"/>
</dbReference>
<dbReference type="Gene3D" id="3.40.50.150">
    <property type="entry name" value="Vaccinia Virus protein VP39"/>
    <property type="match status" value="1"/>
</dbReference>
<evidence type="ECO:0000313" key="3">
    <source>
        <dbReference type="Proteomes" id="UP000034299"/>
    </source>
</evidence>
<feature type="domain" description="Methyltransferase type 11" evidence="1">
    <location>
        <begin position="41"/>
        <end position="121"/>
    </location>
</feature>
<dbReference type="Pfam" id="PF08241">
    <property type="entry name" value="Methyltransf_11"/>
    <property type="match status" value="1"/>
</dbReference>
<evidence type="ECO:0000259" key="1">
    <source>
        <dbReference type="Pfam" id="PF08241"/>
    </source>
</evidence>
<name>A0A0G0WKS3_9BACT</name>